<dbReference type="GO" id="GO:0008764">
    <property type="term" value="F:UDP-N-acetylmuramoylalanine-D-glutamate ligase activity"/>
    <property type="evidence" value="ECO:0007669"/>
    <property type="project" value="UniProtKB-UniRule"/>
</dbReference>
<reference evidence="11 12" key="1">
    <citation type="submission" date="2017-11" db="EMBL/GenBank/DDBJ databases">
        <title>Evolution of Phototrophy in the Chloroflexi Phylum Driven by Horizontal Gene Transfer.</title>
        <authorList>
            <person name="Ward L.M."/>
            <person name="Hemp J."/>
            <person name="Shih P.M."/>
            <person name="Mcglynn S.E."/>
            <person name="Fischer W."/>
        </authorList>
    </citation>
    <scope>NUCLEOTIDE SEQUENCE [LARGE SCALE GENOMIC DNA]</scope>
    <source>
        <strain evidence="11">JP3_13</strain>
    </source>
</reference>
<evidence type="ECO:0000256" key="5">
    <source>
        <dbReference type="ARBA" id="ARBA00022741"/>
    </source>
</evidence>
<name>A0A2M8PAZ2_9CHLR</name>
<gene>
    <name evidence="7 11" type="primary">murD</name>
    <name evidence="11" type="ORF">CUN49_14220</name>
</gene>
<comment type="similarity">
    <text evidence="7">Belongs to the MurCDEF family.</text>
</comment>
<evidence type="ECO:0000256" key="1">
    <source>
        <dbReference type="ARBA" id="ARBA00004496"/>
    </source>
</evidence>
<evidence type="ECO:0000313" key="12">
    <source>
        <dbReference type="Proteomes" id="UP000229681"/>
    </source>
</evidence>
<evidence type="ECO:0000256" key="6">
    <source>
        <dbReference type="ARBA" id="ARBA00022840"/>
    </source>
</evidence>
<dbReference type="Proteomes" id="UP000229681">
    <property type="component" value="Unassembled WGS sequence"/>
</dbReference>
<comment type="caution">
    <text evidence="11">The sequence shown here is derived from an EMBL/GenBank/DDBJ whole genome shotgun (WGS) entry which is preliminary data.</text>
</comment>
<comment type="catalytic activity">
    <reaction evidence="7 8">
        <text>UDP-N-acetyl-alpha-D-muramoyl-L-alanine + D-glutamate + ATP = UDP-N-acetyl-alpha-D-muramoyl-L-alanyl-D-glutamate + ADP + phosphate + H(+)</text>
        <dbReference type="Rhea" id="RHEA:16429"/>
        <dbReference type="ChEBI" id="CHEBI:15378"/>
        <dbReference type="ChEBI" id="CHEBI:29986"/>
        <dbReference type="ChEBI" id="CHEBI:30616"/>
        <dbReference type="ChEBI" id="CHEBI:43474"/>
        <dbReference type="ChEBI" id="CHEBI:83898"/>
        <dbReference type="ChEBI" id="CHEBI:83900"/>
        <dbReference type="ChEBI" id="CHEBI:456216"/>
        <dbReference type="EC" id="6.3.2.9"/>
    </reaction>
</comment>
<dbReference type="Gene3D" id="3.90.190.20">
    <property type="entry name" value="Mur ligase, C-terminal domain"/>
    <property type="match status" value="1"/>
</dbReference>
<dbReference type="SUPFAM" id="SSF53244">
    <property type="entry name" value="MurD-like peptide ligases, peptide-binding domain"/>
    <property type="match status" value="1"/>
</dbReference>
<dbReference type="GO" id="GO:0051301">
    <property type="term" value="P:cell division"/>
    <property type="evidence" value="ECO:0007669"/>
    <property type="project" value="UniProtKB-KW"/>
</dbReference>
<dbReference type="UniPathway" id="UPA00219"/>
<evidence type="ECO:0000256" key="3">
    <source>
        <dbReference type="ARBA" id="ARBA00022490"/>
    </source>
</evidence>
<dbReference type="InterPro" id="IPR013221">
    <property type="entry name" value="Mur_ligase_cen"/>
</dbReference>
<accession>A0A2M8PAZ2</accession>
<dbReference type="Gene3D" id="3.40.1190.10">
    <property type="entry name" value="Mur-like, catalytic domain"/>
    <property type="match status" value="1"/>
</dbReference>
<sequence length="472" mass="51204">MTTPDFSDPLFGKTAVILGFARQGQALARWLPSVGARVIVSDKRDLGEIIEAVMEFVDAPIEFALGEHALGLLDKADVLFLSGGVDPKLPICVEARRRGIPLSNDAQLFLERCPAPVIGITGSAGKTTTTTLIGEMCKAAQLPTMVGGNIGNVLLDKLSQVRPEHKIVMELSSFQLELMTRSPQIAVITNVTPNHLDRHGTMEKYLEAKAQIFLHQQPNDIAIFNLDDAGSFGLSERAHSRTAFFSTREMVSDGAFLAGSRLMVTGLSAPDGGAKIVCNRGDIKLRGEHNLQNVLAACAAAGAAGVPVEAMREVIKTFSGVPHRLEVVRVVGGVTYINDSIATAPERVIAALRSFTEPIILLAGGRDKKLPWDELLILVSQRVKHLITFGEFGEQIAAMAQRLRLPNSMLQSIEYRATLDVAVKLAAEIAQSGDIVLLSPGCTSYDAYQNFEERGEHFRMLVAALEERDSWR</sequence>
<dbReference type="GO" id="GO:0009252">
    <property type="term" value="P:peptidoglycan biosynthetic process"/>
    <property type="evidence" value="ECO:0007669"/>
    <property type="project" value="UniProtKB-UniRule"/>
</dbReference>
<evidence type="ECO:0000259" key="9">
    <source>
        <dbReference type="Pfam" id="PF02875"/>
    </source>
</evidence>
<dbReference type="InterPro" id="IPR036615">
    <property type="entry name" value="Mur_ligase_C_dom_sf"/>
</dbReference>
<proteinExistence type="inferred from homology"/>
<dbReference type="SUPFAM" id="SSF51984">
    <property type="entry name" value="MurCD N-terminal domain"/>
    <property type="match status" value="1"/>
</dbReference>
<keyword evidence="4 7" id="KW-0436">Ligase</keyword>
<evidence type="ECO:0000256" key="2">
    <source>
        <dbReference type="ARBA" id="ARBA00004752"/>
    </source>
</evidence>
<keyword evidence="7 8" id="KW-0132">Cell division</keyword>
<comment type="pathway">
    <text evidence="2 7 8">Cell wall biogenesis; peptidoglycan biosynthesis.</text>
</comment>
<dbReference type="Pfam" id="PF21799">
    <property type="entry name" value="MurD-like_N"/>
    <property type="match status" value="1"/>
</dbReference>
<feature type="domain" description="Mur ligase C-terminal" evidence="9">
    <location>
        <begin position="323"/>
        <end position="440"/>
    </location>
</feature>
<comment type="subcellular location">
    <subcellularLocation>
        <location evidence="1 7 8">Cytoplasm</location>
    </subcellularLocation>
</comment>
<evidence type="ECO:0000313" key="11">
    <source>
        <dbReference type="EMBL" id="PJF34721.1"/>
    </source>
</evidence>
<dbReference type="InterPro" id="IPR036565">
    <property type="entry name" value="Mur-like_cat_sf"/>
</dbReference>
<keyword evidence="6 7" id="KW-0067">ATP-binding</keyword>
<evidence type="ECO:0000256" key="7">
    <source>
        <dbReference type="HAMAP-Rule" id="MF_00639"/>
    </source>
</evidence>
<dbReference type="InterPro" id="IPR005762">
    <property type="entry name" value="MurD"/>
</dbReference>
<dbReference type="SUPFAM" id="SSF53623">
    <property type="entry name" value="MurD-like peptide ligases, catalytic domain"/>
    <property type="match status" value="1"/>
</dbReference>
<organism evidence="11 12">
    <name type="scientific">Candidatus Thermofonsia Clade 1 bacterium</name>
    <dbReference type="NCBI Taxonomy" id="2364210"/>
    <lineage>
        <taxon>Bacteria</taxon>
        <taxon>Bacillati</taxon>
        <taxon>Chloroflexota</taxon>
        <taxon>Candidatus Thermofontia</taxon>
        <taxon>Candidatus Thermofonsia Clade 1</taxon>
    </lineage>
</organism>
<dbReference type="EMBL" id="PGTM01000289">
    <property type="protein sequence ID" value="PJF34721.1"/>
    <property type="molecule type" value="Genomic_DNA"/>
</dbReference>
<dbReference type="HAMAP" id="MF_00639">
    <property type="entry name" value="MurD"/>
    <property type="match status" value="1"/>
</dbReference>
<dbReference type="PANTHER" id="PTHR43692">
    <property type="entry name" value="UDP-N-ACETYLMURAMOYLALANINE--D-GLUTAMATE LIGASE"/>
    <property type="match status" value="1"/>
</dbReference>
<dbReference type="GO" id="GO:0008360">
    <property type="term" value="P:regulation of cell shape"/>
    <property type="evidence" value="ECO:0007669"/>
    <property type="project" value="UniProtKB-KW"/>
</dbReference>
<dbReference type="Gene3D" id="3.40.50.720">
    <property type="entry name" value="NAD(P)-binding Rossmann-like Domain"/>
    <property type="match status" value="1"/>
</dbReference>
<protein>
    <recommendedName>
        <fullName evidence="7 8">UDP-N-acetylmuramoylalanine--D-glutamate ligase</fullName>
        <ecNumber evidence="7 8">6.3.2.9</ecNumber>
    </recommendedName>
    <alternativeName>
        <fullName evidence="7">D-glutamic acid-adding enzyme</fullName>
    </alternativeName>
    <alternativeName>
        <fullName evidence="7">UDP-N-acetylmuramoyl-L-alanyl-D-glutamate synthetase</fullName>
    </alternativeName>
</protein>
<feature type="domain" description="Mur ligase central" evidence="10">
    <location>
        <begin position="120"/>
        <end position="301"/>
    </location>
</feature>
<dbReference type="Pfam" id="PF08245">
    <property type="entry name" value="Mur_ligase_M"/>
    <property type="match status" value="1"/>
</dbReference>
<dbReference type="AlphaFoldDB" id="A0A2M8PAZ2"/>
<feature type="binding site" evidence="7">
    <location>
        <begin position="122"/>
        <end position="128"/>
    </location>
    <ligand>
        <name>ATP</name>
        <dbReference type="ChEBI" id="CHEBI:30616"/>
    </ligand>
</feature>
<evidence type="ECO:0000259" key="10">
    <source>
        <dbReference type="Pfam" id="PF08245"/>
    </source>
</evidence>
<keyword evidence="7 8" id="KW-0133">Cell shape</keyword>
<dbReference type="EC" id="6.3.2.9" evidence="7 8"/>
<keyword evidence="7 8" id="KW-0573">Peptidoglycan synthesis</keyword>
<keyword evidence="7 8" id="KW-0961">Cell wall biogenesis/degradation</keyword>
<dbReference type="GO" id="GO:0005737">
    <property type="term" value="C:cytoplasm"/>
    <property type="evidence" value="ECO:0007669"/>
    <property type="project" value="UniProtKB-SubCell"/>
</dbReference>
<dbReference type="Pfam" id="PF02875">
    <property type="entry name" value="Mur_ligase_C"/>
    <property type="match status" value="1"/>
</dbReference>
<comment type="function">
    <text evidence="7 8">Cell wall formation. Catalyzes the addition of glutamate to the nucleotide precursor UDP-N-acetylmuramoyl-L-alanine (UMA).</text>
</comment>
<dbReference type="NCBIfam" id="TIGR01087">
    <property type="entry name" value="murD"/>
    <property type="match status" value="1"/>
</dbReference>
<dbReference type="GO" id="GO:0071555">
    <property type="term" value="P:cell wall organization"/>
    <property type="evidence" value="ECO:0007669"/>
    <property type="project" value="UniProtKB-KW"/>
</dbReference>
<dbReference type="PANTHER" id="PTHR43692:SF1">
    <property type="entry name" value="UDP-N-ACETYLMURAMOYLALANINE--D-GLUTAMATE LIGASE"/>
    <property type="match status" value="1"/>
</dbReference>
<dbReference type="InterPro" id="IPR004101">
    <property type="entry name" value="Mur_ligase_C"/>
</dbReference>
<evidence type="ECO:0000256" key="8">
    <source>
        <dbReference type="RuleBase" id="RU003664"/>
    </source>
</evidence>
<keyword evidence="3 7" id="KW-0963">Cytoplasm</keyword>
<evidence type="ECO:0000256" key="4">
    <source>
        <dbReference type="ARBA" id="ARBA00022598"/>
    </source>
</evidence>
<dbReference type="GO" id="GO:0005524">
    <property type="term" value="F:ATP binding"/>
    <property type="evidence" value="ECO:0007669"/>
    <property type="project" value="UniProtKB-UniRule"/>
</dbReference>
<keyword evidence="7 8" id="KW-0131">Cell cycle</keyword>
<keyword evidence="5 7" id="KW-0547">Nucleotide-binding</keyword>